<dbReference type="Proteomes" id="UP001310594">
    <property type="component" value="Unassembled WGS sequence"/>
</dbReference>
<sequence length="304" mass="33758">MANNNSPALGDLGRLSGEVRNLIYDLVIPEAQICAFPTTKHYLPASRLGLIFASRKFHTEMLKMYYWRTNWTLVIKNTLAAGHALVSTGNKAFKKSTSKKPVKVKPAPFLFSDRLSEMKMSEATPLIRHITLSRLSPGWPCLVFELQAGAAVFHHGISCPTCSPDKWASAESDRKEAWQAAAEKAAADRGKKLRAPSWRDRAAAYQQHRPATQARFIPPAEEELSTFGERYKREVAEHDASLALFTATVLGNKLISVNGISVADLRDVARRVNNAMSTELGRQHELVGSLRGLRKMMYGESPPE</sequence>
<gene>
    <name evidence="1" type="ORF">LTR97_007035</name>
</gene>
<name>A0AAN8A2E8_9PEZI</name>
<evidence type="ECO:0000313" key="2">
    <source>
        <dbReference type="Proteomes" id="UP001310594"/>
    </source>
</evidence>
<protein>
    <submittedName>
        <fullName evidence="1">Uncharacterized protein</fullName>
    </submittedName>
</protein>
<organism evidence="1 2">
    <name type="scientific">Elasticomyces elasticus</name>
    <dbReference type="NCBI Taxonomy" id="574655"/>
    <lineage>
        <taxon>Eukaryota</taxon>
        <taxon>Fungi</taxon>
        <taxon>Dikarya</taxon>
        <taxon>Ascomycota</taxon>
        <taxon>Pezizomycotina</taxon>
        <taxon>Dothideomycetes</taxon>
        <taxon>Dothideomycetidae</taxon>
        <taxon>Mycosphaerellales</taxon>
        <taxon>Teratosphaeriaceae</taxon>
        <taxon>Elasticomyces</taxon>
    </lineage>
</organism>
<dbReference type="EMBL" id="JAVRQU010000010">
    <property type="protein sequence ID" value="KAK5698075.1"/>
    <property type="molecule type" value="Genomic_DNA"/>
</dbReference>
<reference evidence="1" key="1">
    <citation type="submission" date="2023-08" db="EMBL/GenBank/DDBJ databases">
        <title>Black Yeasts Isolated from many extreme environments.</title>
        <authorList>
            <person name="Coleine C."/>
            <person name="Stajich J.E."/>
            <person name="Selbmann L."/>
        </authorList>
    </citation>
    <scope>NUCLEOTIDE SEQUENCE</scope>
    <source>
        <strain evidence="1">CCFEE 5810</strain>
    </source>
</reference>
<evidence type="ECO:0000313" key="1">
    <source>
        <dbReference type="EMBL" id="KAK5698075.1"/>
    </source>
</evidence>
<comment type="caution">
    <text evidence="1">The sequence shown here is derived from an EMBL/GenBank/DDBJ whole genome shotgun (WGS) entry which is preliminary data.</text>
</comment>
<proteinExistence type="predicted"/>
<accession>A0AAN8A2E8</accession>
<dbReference type="AlphaFoldDB" id="A0AAN8A2E8"/>